<protein>
    <recommendedName>
        <fullName evidence="2">Alcohol dehydrogenase-like N-terminal domain-containing protein</fullName>
    </recommendedName>
</protein>
<feature type="domain" description="Alcohol dehydrogenase-like N-terminal" evidence="2">
    <location>
        <begin position="31"/>
        <end position="63"/>
    </location>
</feature>
<organism evidence="3">
    <name type="scientific">marine sediment metagenome</name>
    <dbReference type="NCBI Taxonomy" id="412755"/>
    <lineage>
        <taxon>unclassified sequences</taxon>
        <taxon>metagenomes</taxon>
        <taxon>ecological metagenomes</taxon>
    </lineage>
</organism>
<dbReference type="InterPro" id="IPR013154">
    <property type="entry name" value="ADH-like_N"/>
</dbReference>
<keyword evidence="1" id="KW-0560">Oxidoreductase</keyword>
<feature type="non-terminal residue" evidence="3">
    <location>
        <position position="63"/>
    </location>
</feature>
<dbReference type="GO" id="GO:0016491">
    <property type="term" value="F:oxidoreductase activity"/>
    <property type="evidence" value="ECO:0007669"/>
    <property type="project" value="UniProtKB-KW"/>
</dbReference>
<dbReference type="AlphaFoldDB" id="X1RDE6"/>
<evidence type="ECO:0000256" key="1">
    <source>
        <dbReference type="ARBA" id="ARBA00023002"/>
    </source>
</evidence>
<proteinExistence type="predicted"/>
<comment type="caution">
    <text evidence="3">The sequence shown here is derived from an EMBL/GenBank/DDBJ whole genome shotgun (WGS) entry which is preliminary data.</text>
</comment>
<evidence type="ECO:0000259" key="2">
    <source>
        <dbReference type="Pfam" id="PF08240"/>
    </source>
</evidence>
<dbReference type="PANTHER" id="PTHR43401:SF1">
    <property type="entry name" value="ENOYL REDUCTASE (ER) DOMAIN-CONTAINING PROTEIN"/>
    <property type="match status" value="1"/>
</dbReference>
<sequence length="63" mass="7023">MIFLEAKAMVLEEFGKKLQMREIEIPLLTKAQVLVKITASGVCGSDVHMFKGNDPRIPLPIIL</sequence>
<dbReference type="PANTHER" id="PTHR43401">
    <property type="entry name" value="L-THREONINE 3-DEHYDROGENASE"/>
    <property type="match status" value="1"/>
</dbReference>
<dbReference type="Gene3D" id="3.90.180.10">
    <property type="entry name" value="Medium-chain alcohol dehydrogenases, catalytic domain"/>
    <property type="match status" value="1"/>
</dbReference>
<dbReference type="EMBL" id="BARV01037715">
    <property type="protein sequence ID" value="GAI53614.1"/>
    <property type="molecule type" value="Genomic_DNA"/>
</dbReference>
<dbReference type="SUPFAM" id="SSF50129">
    <property type="entry name" value="GroES-like"/>
    <property type="match status" value="1"/>
</dbReference>
<reference evidence="3" key="1">
    <citation type="journal article" date="2014" name="Front. Microbiol.">
        <title>High frequency of phylogenetically diverse reductive dehalogenase-homologous genes in deep subseafloor sedimentary metagenomes.</title>
        <authorList>
            <person name="Kawai M."/>
            <person name="Futagami T."/>
            <person name="Toyoda A."/>
            <person name="Takaki Y."/>
            <person name="Nishi S."/>
            <person name="Hori S."/>
            <person name="Arai W."/>
            <person name="Tsubouchi T."/>
            <person name="Morono Y."/>
            <person name="Uchiyama I."/>
            <person name="Ito T."/>
            <person name="Fujiyama A."/>
            <person name="Inagaki F."/>
            <person name="Takami H."/>
        </authorList>
    </citation>
    <scope>NUCLEOTIDE SEQUENCE</scope>
    <source>
        <strain evidence="3">Expedition CK06-06</strain>
    </source>
</reference>
<gene>
    <name evidence="3" type="ORF">S06H3_58284</name>
</gene>
<dbReference type="Pfam" id="PF08240">
    <property type="entry name" value="ADH_N"/>
    <property type="match status" value="1"/>
</dbReference>
<accession>X1RDE6</accession>
<dbReference type="InterPro" id="IPR011032">
    <property type="entry name" value="GroES-like_sf"/>
</dbReference>
<evidence type="ECO:0000313" key="3">
    <source>
        <dbReference type="EMBL" id="GAI53614.1"/>
    </source>
</evidence>
<name>X1RDE6_9ZZZZ</name>
<dbReference type="InterPro" id="IPR050129">
    <property type="entry name" value="Zn_alcohol_dh"/>
</dbReference>